<gene>
    <name evidence="10" type="ORF">RN001_013314</name>
</gene>
<dbReference type="PROSITE" id="PS50071">
    <property type="entry name" value="HOMEOBOX_2"/>
    <property type="match status" value="1"/>
</dbReference>
<dbReference type="GO" id="GO:0005634">
    <property type="term" value="C:nucleus"/>
    <property type="evidence" value="ECO:0007669"/>
    <property type="project" value="UniProtKB-SubCell"/>
</dbReference>
<keyword evidence="2 5" id="KW-0238">DNA-binding</keyword>
<organism evidence="10 11">
    <name type="scientific">Aquatica leii</name>
    <dbReference type="NCBI Taxonomy" id="1421715"/>
    <lineage>
        <taxon>Eukaryota</taxon>
        <taxon>Metazoa</taxon>
        <taxon>Ecdysozoa</taxon>
        <taxon>Arthropoda</taxon>
        <taxon>Hexapoda</taxon>
        <taxon>Insecta</taxon>
        <taxon>Pterygota</taxon>
        <taxon>Neoptera</taxon>
        <taxon>Endopterygota</taxon>
        <taxon>Coleoptera</taxon>
        <taxon>Polyphaga</taxon>
        <taxon>Elateriformia</taxon>
        <taxon>Elateroidea</taxon>
        <taxon>Lampyridae</taxon>
        <taxon>Luciolinae</taxon>
        <taxon>Aquatica</taxon>
    </lineage>
</organism>
<dbReference type="PROSITE" id="PS00027">
    <property type="entry name" value="HOMEOBOX_1"/>
    <property type="match status" value="1"/>
</dbReference>
<dbReference type="EMBL" id="JARPUR010000006">
    <property type="protein sequence ID" value="KAK4873954.1"/>
    <property type="molecule type" value="Genomic_DNA"/>
</dbReference>
<dbReference type="PRINTS" id="PR00031">
    <property type="entry name" value="HTHREPRESSR"/>
</dbReference>
<protein>
    <recommendedName>
        <fullName evidence="9">Homeobox domain-containing protein</fullName>
    </recommendedName>
</protein>
<comment type="caution">
    <text evidence="10">The sequence shown here is derived from an EMBL/GenBank/DDBJ whole genome shotgun (WGS) entry which is preliminary data.</text>
</comment>
<evidence type="ECO:0000256" key="1">
    <source>
        <dbReference type="ARBA" id="ARBA00004123"/>
    </source>
</evidence>
<sequence length="420" mass="47178">MSLLLFGSFIGGFLISFVFDIFLLALIHIPAKTNEINANVLSQKLVTDLHGILLFNRSIFKEDDFAAASVTDSRAPKATDTPSTSYYVGEVEEIVDEKYLTNFLRKKGNGFTFPQVTNKDLIELEQMRSGNEETKRIGTARNGHCDKYLLRKVGPEYQKEALLITSGVAPRQAKSTGFSAVSTEDESETESEPGIPLKRKQRRSRTTFTGEQLEALERAFSRTQYPDVYTREELAQQTGLTEARIQVWFSNRRARLRKHATNGNPSSALSFASLPLANMACQYPTDGTQHEWKNSQFVNYNMLQQSSFNPNHQDVGRTDYSAIFDANYAMAHAQAAQVHAQVNNLNNIAGMVNRVNKDADGKDSLITNQSTSQSTSTAWNKNMEWSQLSMNLQPENLSYNVNEVFPPSQYSVNATKNYWA</sequence>
<evidence type="ECO:0000259" key="9">
    <source>
        <dbReference type="PROSITE" id="PS50071"/>
    </source>
</evidence>
<dbReference type="AlphaFoldDB" id="A0AAN7NZY8"/>
<dbReference type="InterPro" id="IPR000047">
    <property type="entry name" value="HTH_motif"/>
</dbReference>
<feature type="region of interest" description="Disordered" evidence="7">
    <location>
        <begin position="174"/>
        <end position="206"/>
    </location>
</feature>
<keyword evidence="8" id="KW-0472">Membrane</keyword>
<dbReference type="CDD" id="cd00086">
    <property type="entry name" value="homeodomain"/>
    <property type="match status" value="1"/>
</dbReference>
<dbReference type="SMART" id="SM00389">
    <property type="entry name" value="HOX"/>
    <property type="match status" value="1"/>
</dbReference>
<evidence type="ECO:0000256" key="3">
    <source>
        <dbReference type="ARBA" id="ARBA00023155"/>
    </source>
</evidence>
<feature type="domain" description="Homeobox" evidence="9">
    <location>
        <begin position="199"/>
        <end position="259"/>
    </location>
</feature>
<comment type="subcellular location">
    <subcellularLocation>
        <location evidence="1 5 6">Nucleus</location>
    </subcellularLocation>
</comment>
<keyword evidence="8" id="KW-1133">Transmembrane helix</keyword>
<keyword evidence="8" id="KW-0812">Transmembrane</keyword>
<dbReference type="SUPFAM" id="SSF46689">
    <property type="entry name" value="Homeodomain-like"/>
    <property type="match status" value="1"/>
</dbReference>
<evidence type="ECO:0000256" key="8">
    <source>
        <dbReference type="SAM" id="Phobius"/>
    </source>
</evidence>
<evidence type="ECO:0000256" key="5">
    <source>
        <dbReference type="PROSITE-ProRule" id="PRU00108"/>
    </source>
</evidence>
<evidence type="ECO:0000313" key="10">
    <source>
        <dbReference type="EMBL" id="KAK4873954.1"/>
    </source>
</evidence>
<dbReference type="PANTHER" id="PTHR24329">
    <property type="entry name" value="HOMEOBOX PROTEIN ARISTALESS"/>
    <property type="match status" value="1"/>
</dbReference>
<feature type="transmembrane region" description="Helical" evidence="8">
    <location>
        <begin position="6"/>
        <end position="27"/>
    </location>
</feature>
<evidence type="ECO:0000256" key="7">
    <source>
        <dbReference type="SAM" id="MobiDB-lite"/>
    </source>
</evidence>
<dbReference type="FunFam" id="1.10.10.60:FF:000474">
    <property type="entry name" value="Blast:Protein gooseberry-neuro"/>
    <property type="match status" value="1"/>
</dbReference>
<evidence type="ECO:0000256" key="4">
    <source>
        <dbReference type="ARBA" id="ARBA00023242"/>
    </source>
</evidence>
<evidence type="ECO:0000256" key="2">
    <source>
        <dbReference type="ARBA" id="ARBA00023125"/>
    </source>
</evidence>
<accession>A0AAN7NZY8</accession>
<dbReference type="PANTHER" id="PTHR24329:SF543">
    <property type="entry name" value="FI01017P-RELATED"/>
    <property type="match status" value="1"/>
</dbReference>
<keyword evidence="3 5" id="KW-0371">Homeobox</keyword>
<dbReference type="Proteomes" id="UP001353858">
    <property type="component" value="Unassembled WGS sequence"/>
</dbReference>
<name>A0AAN7NZY8_9COLE</name>
<dbReference type="Gene3D" id="1.10.10.60">
    <property type="entry name" value="Homeodomain-like"/>
    <property type="match status" value="1"/>
</dbReference>
<evidence type="ECO:0000313" key="11">
    <source>
        <dbReference type="Proteomes" id="UP001353858"/>
    </source>
</evidence>
<keyword evidence="4 5" id="KW-0539">Nucleus</keyword>
<feature type="DNA-binding region" description="Homeobox" evidence="5">
    <location>
        <begin position="201"/>
        <end position="260"/>
    </location>
</feature>
<dbReference type="Pfam" id="PF00046">
    <property type="entry name" value="Homeodomain"/>
    <property type="match status" value="1"/>
</dbReference>
<keyword evidence="11" id="KW-1185">Reference proteome</keyword>
<dbReference type="InterPro" id="IPR050649">
    <property type="entry name" value="Paired_Homeobox_TFs"/>
</dbReference>
<proteinExistence type="predicted"/>
<dbReference type="InterPro" id="IPR001356">
    <property type="entry name" value="HD"/>
</dbReference>
<dbReference type="GO" id="GO:0000977">
    <property type="term" value="F:RNA polymerase II transcription regulatory region sequence-specific DNA binding"/>
    <property type="evidence" value="ECO:0007669"/>
    <property type="project" value="TreeGrafter"/>
</dbReference>
<reference evidence="11" key="1">
    <citation type="submission" date="2023-01" db="EMBL/GenBank/DDBJ databases">
        <title>Key to firefly adult light organ development and bioluminescence: homeobox transcription factors regulate luciferase expression and transportation to peroxisome.</title>
        <authorList>
            <person name="Fu X."/>
        </authorList>
    </citation>
    <scope>NUCLEOTIDE SEQUENCE [LARGE SCALE GENOMIC DNA]</scope>
</reference>
<dbReference type="InterPro" id="IPR017970">
    <property type="entry name" value="Homeobox_CS"/>
</dbReference>
<dbReference type="InterPro" id="IPR009057">
    <property type="entry name" value="Homeodomain-like_sf"/>
</dbReference>
<evidence type="ECO:0000256" key="6">
    <source>
        <dbReference type="RuleBase" id="RU000682"/>
    </source>
</evidence>
<dbReference type="GO" id="GO:0000981">
    <property type="term" value="F:DNA-binding transcription factor activity, RNA polymerase II-specific"/>
    <property type="evidence" value="ECO:0007669"/>
    <property type="project" value="InterPro"/>
</dbReference>